<evidence type="ECO:0000313" key="3">
    <source>
        <dbReference type="Proteomes" id="UP000293823"/>
    </source>
</evidence>
<sequence length="173" mass="20256">MLLPEPYSAPIQELGAAQNAYLCSPSYAQHAAQLWRPVKVQTFFQERRYVRYFIVQETEQPQPSLPPLLPLSLEQRDRSQTSQQPRQERAQQEKAQQDQAESYQQRLACLSYEWDAVEQKDSEAIELIAEEVSAKDCTGWFKRTRWDEHLQAYPDWKLLAYAIRLPGDDEPQL</sequence>
<organism evidence="2 3">
    <name type="scientific">Alternaria arborescens</name>
    <dbReference type="NCBI Taxonomy" id="156630"/>
    <lineage>
        <taxon>Eukaryota</taxon>
        <taxon>Fungi</taxon>
        <taxon>Dikarya</taxon>
        <taxon>Ascomycota</taxon>
        <taxon>Pezizomycotina</taxon>
        <taxon>Dothideomycetes</taxon>
        <taxon>Pleosporomycetidae</taxon>
        <taxon>Pleosporales</taxon>
        <taxon>Pleosporineae</taxon>
        <taxon>Pleosporaceae</taxon>
        <taxon>Alternaria</taxon>
        <taxon>Alternaria sect. Alternaria</taxon>
    </lineage>
</organism>
<dbReference type="OrthoDB" id="3798760at2759"/>
<dbReference type="EMBL" id="PEJP01000021">
    <property type="protein sequence ID" value="RYO63443.1"/>
    <property type="molecule type" value="Genomic_DNA"/>
</dbReference>
<dbReference type="AlphaFoldDB" id="A0A4Q4S0Y6"/>
<protein>
    <submittedName>
        <fullName evidence="2">Uncharacterized protein</fullName>
    </submittedName>
</protein>
<comment type="caution">
    <text evidence="2">The sequence shown here is derived from an EMBL/GenBank/DDBJ whole genome shotgun (WGS) entry which is preliminary data.</text>
</comment>
<evidence type="ECO:0000313" key="2">
    <source>
        <dbReference type="EMBL" id="RYO63443.1"/>
    </source>
</evidence>
<evidence type="ECO:0000256" key="1">
    <source>
        <dbReference type="SAM" id="MobiDB-lite"/>
    </source>
</evidence>
<accession>A0A4Q4S0Y6</accession>
<keyword evidence="3" id="KW-1185">Reference proteome</keyword>
<dbReference type="Proteomes" id="UP000293823">
    <property type="component" value="Unassembled WGS sequence"/>
</dbReference>
<proteinExistence type="predicted"/>
<feature type="region of interest" description="Disordered" evidence="1">
    <location>
        <begin position="61"/>
        <end position="99"/>
    </location>
</feature>
<feature type="compositionally biased region" description="Basic and acidic residues" evidence="1">
    <location>
        <begin position="86"/>
        <end position="96"/>
    </location>
</feature>
<gene>
    <name evidence="2" type="ORF">AA0113_g5979</name>
</gene>
<name>A0A4Q4S0Y6_9PLEO</name>
<reference evidence="3" key="1">
    <citation type="journal article" date="2019" name="bioRxiv">
        <title>Genomics, evolutionary history and diagnostics of the Alternaria alternata species group including apple and Asian pear pathotypes.</title>
        <authorList>
            <person name="Armitage A.D."/>
            <person name="Cockerton H.M."/>
            <person name="Sreenivasaprasad S."/>
            <person name="Woodhall J.W."/>
            <person name="Lane C.R."/>
            <person name="Harrison R.J."/>
            <person name="Clarkson J.P."/>
        </authorList>
    </citation>
    <scope>NUCLEOTIDE SEQUENCE [LARGE SCALE GENOMIC DNA]</scope>
    <source>
        <strain evidence="3">RGR 97.0016</strain>
    </source>
</reference>